<dbReference type="GO" id="GO:0016491">
    <property type="term" value="F:oxidoreductase activity"/>
    <property type="evidence" value="ECO:0007669"/>
    <property type="project" value="UniProtKB-KW"/>
</dbReference>
<dbReference type="PRINTS" id="PR00081">
    <property type="entry name" value="GDHRDH"/>
</dbReference>
<evidence type="ECO:0000256" key="3">
    <source>
        <dbReference type="RuleBase" id="RU000363"/>
    </source>
</evidence>
<evidence type="ECO:0000256" key="2">
    <source>
        <dbReference type="ARBA" id="ARBA00023002"/>
    </source>
</evidence>
<accession>A0A4Q0NY40</accession>
<dbReference type="SUPFAM" id="SSF51735">
    <property type="entry name" value="NAD(P)-binding Rossmann-fold domains"/>
    <property type="match status" value="1"/>
</dbReference>
<dbReference type="PANTHER" id="PTHR44169">
    <property type="entry name" value="NADPH-DEPENDENT 1-ACYLDIHYDROXYACETONE PHOSPHATE REDUCTASE"/>
    <property type="match status" value="1"/>
</dbReference>
<dbReference type="OrthoDB" id="822355at2"/>
<reference evidence="4 5" key="1">
    <citation type="submission" date="2018-07" db="EMBL/GenBank/DDBJ databases">
        <title>Leeuwenhoekiella genomics.</title>
        <authorList>
            <person name="Tahon G."/>
            <person name="Willems A."/>
        </authorList>
    </citation>
    <scope>NUCLEOTIDE SEQUENCE [LARGE SCALE GENOMIC DNA]</scope>
    <source>
        <strain evidence="4 5">LMG 29608</strain>
    </source>
</reference>
<dbReference type="AlphaFoldDB" id="A0A4Q0NY40"/>
<dbReference type="InterPro" id="IPR002347">
    <property type="entry name" value="SDR_fam"/>
</dbReference>
<organism evidence="4 5">
    <name type="scientific">Leeuwenhoekiella polynyae</name>
    <dbReference type="NCBI Taxonomy" id="1550906"/>
    <lineage>
        <taxon>Bacteria</taxon>
        <taxon>Pseudomonadati</taxon>
        <taxon>Bacteroidota</taxon>
        <taxon>Flavobacteriia</taxon>
        <taxon>Flavobacteriales</taxon>
        <taxon>Flavobacteriaceae</taxon>
        <taxon>Leeuwenhoekiella</taxon>
    </lineage>
</organism>
<dbReference type="CDD" id="cd05374">
    <property type="entry name" value="17beta-HSD-like_SDR_c"/>
    <property type="match status" value="1"/>
</dbReference>
<comment type="caution">
    <text evidence="4">The sequence shown here is derived from an EMBL/GenBank/DDBJ whole genome shotgun (WGS) entry which is preliminary data.</text>
</comment>
<evidence type="ECO:0000313" key="4">
    <source>
        <dbReference type="EMBL" id="RXG17100.1"/>
    </source>
</evidence>
<dbReference type="InterPro" id="IPR036291">
    <property type="entry name" value="NAD(P)-bd_dom_sf"/>
</dbReference>
<keyword evidence="2" id="KW-0560">Oxidoreductase</keyword>
<evidence type="ECO:0000256" key="1">
    <source>
        <dbReference type="ARBA" id="ARBA00006484"/>
    </source>
</evidence>
<dbReference type="Pfam" id="PF00106">
    <property type="entry name" value="adh_short"/>
    <property type="match status" value="1"/>
</dbReference>
<dbReference type="Gene3D" id="3.40.50.720">
    <property type="entry name" value="NAD(P)-binding Rossmann-like Domain"/>
    <property type="match status" value="1"/>
</dbReference>
<dbReference type="PANTHER" id="PTHR44169:SF6">
    <property type="entry name" value="NADPH-DEPENDENT 1-ACYLDIHYDROXYACETONE PHOSPHATE REDUCTASE"/>
    <property type="match status" value="1"/>
</dbReference>
<dbReference type="PRINTS" id="PR00080">
    <property type="entry name" value="SDRFAMILY"/>
</dbReference>
<protein>
    <submittedName>
        <fullName evidence="4">Short-subunit dehydrogenase</fullName>
    </submittedName>
</protein>
<dbReference type="Proteomes" id="UP000289859">
    <property type="component" value="Unassembled WGS sequence"/>
</dbReference>
<dbReference type="EMBL" id="QOVK01000018">
    <property type="protein sequence ID" value="RXG17100.1"/>
    <property type="molecule type" value="Genomic_DNA"/>
</dbReference>
<proteinExistence type="inferred from homology"/>
<keyword evidence="5" id="KW-1185">Reference proteome</keyword>
<name>A0A4Q0NY40_9FLAO</name>
<dbReference type="RefSeq" id="WP_128766500.1">
    <property type="nucleotide sequence ID" value="NZ_JBHUOO010000012.1"/>
</dbReference>
<sequence>MQKVILITGASSGIGKSTAKNLLEKGHTVYGAARRIEEMQDLEKVGMHTQFLDLTDEESIKTCVNAVLEQEGRIDVLINNAGYGSYGAVEDVAIEEAKRQFEVNLFGLARITQLVLPGMRKNKQGRIVNISSMAGKIYTPFGAWYHATKHALEGWSDCLRLELKAFDIDVVIIQPGAIKTDWGTIAAKNLKENSGSGAYADFANAAADSMHDAYTSDRLTDVSILGKTIAKAATVKNPKRRYAKGFMAKPAMALRKWLGDGIYEKIIMSQYK</sequence>
<gene>
    <name evidence="4" type="ORF">DSM02_3198</name>
</gene>
<evidence type="ECO:0000313" key="5">
    <source>
        <dbReference type="Proteomes" id="UP000289859"/>
    </source>
</evidence>
<dbReference type="NCBIfam" id="NF004826">
    <property type="entry name" value="PRK06182.1"/>
    <property type="match status" value="1"/>
</dbReference>
<comment type="similarity">
    <text evidence="1 3">Belongs to the short-chain dehydrogenases/reductases (SDR) family.</text>
</comment>